<sequence length="564" mass="63849">MKYEEAPLDEESVDSLYTRLHDLAGRGRVDSCRAVVQELVRERGQAPNIEMYNALIASNTNPDAGAAWRVHRLLKELQDEGLEPDQATCHNVLKVLAIHPDSLLSADIQRHMRDKWLPTTADGHCDITVGLLRQGCFEMALDNLDAMGREGTKPQPWLLDMFAYMLCEAGEMDMVYRMVRSRWENAEIGMSPILWSWILDHASTARHHPLTEFVWRTQVELGFLQASSGMCYGTLSTASRAGDPTLATDVLRYLAKRGEKNTPLHYQLLIDAYMNGETPDVEKALSVLGVMSMEKLQATVWHTRSLFVYLSKSPELVQEAFATLQQLHADGRAIPIAAINLILECYVQQRNLVEAEKVYKQMHTFNSNSAKTFANTETFNILLKACRDDESAGPQQAGFFISEMLALRVQPDALTYDRLILAFTYAASRRENAVAETDRQYALQCIDLACRYFNEIQSLDWRPRWQTLTALMLCLARNGDGRWMDLMQFADDNSVKGDDWDTTGPKAKQRVESAWVSFKQNFLMGDLKKHRQEQRQEIPVQGETQEGELQGMAEPTAAIASVQV</sequence>
<dbReference type="InterPro" id="IPR057027">
    <property type="entry name" value="TPR_mt"/>
</dbReference>
<dbReference type="InterPro" id="IPR011990">
    <property type="entry name" value="TPR-like_helical_dom_sf"/>
</dbReference>
<keyword evidence="5" id="KW-1185">Reference proteome</keyword>
<evidence type="ECO:0000313" key="5">
    <source>
        <dbReference type="Proteomes" id="UP000503462"/>
    </source>
</evidence>
<evidence type="ECO:0000256" key="1">
    <source>
        <dbReference type="ARBA" id="ARBA00022737"/>
    </source>
</evidence>
<evidence type="ECO:0000313" key="4">
    <source>
        <dbReference type="EMBL" id="QIX01123.1"/>
    </source>
</evidence>
<keyword evidence="1" id="KW-0677">Repeat</keyword>
<organism evidence="4 5">
    <name type="scientific">Peltaster fructicola</name>
    <dbReference type="NCBI Taxonomy" id="286661"/>
    <lineage>
        <taxon>Eukaryota</taxon>
        <taxon>Fungi</taxon>
        <taxon>Dikarya</taxon>
        <taxon>Ascomycota</taxon>
        <taxon>Pezizomycotina</taxon>
        <taxon>Dothideomycetes</taxon>
        <taxon>Dothideomycetes incertae sedis</taxon>
        <taxon>Peltaster</taxon>
    </lineage>
</organism>
<dbReference type="AlphaFoldDB" id="A0A6H0Y277"/>
<dbReference type="InterPro" id="IPR002885">
    <property type="entry name" value="PPR_rpt"/>
</dbReference>
<evidence type="ECO:0000256" key="2">
    <source>
        <dbReference type="SAM" id="MobiDB-lite"/>
    </source>
</evidence>
<dbReference type="PANTHER" id="PTHR47939">
    <property type="entry name" value="MEMBRANE-ASSOCIATED SALT-INDUCIBLE PROTEIN-LIKE"/>
    <property type="match status" value="1"/>
</dbReference>
<gene>
    <name evidence="4" type="ORF">AMS68_006640</name>
</gene>
<dbReference type="OrthoDB" id="747253at2759"/>
<dbReference type="InterPro" id="IPR050667">
    <property type="entry name" value="PPR-containing_protein"/>
</dbReference>
<proteinExistence type="predicted"/>
<dbReference type="EMBL" id="CP051142">
    <property type="protein sequence ID" value="QIX01123.1"/>
    <property type="molecule type" value="Genomic_DNA"/>
</dbReference>
<dbReference type="PANTHER" id="PTHR47939:SF1">
    <property type="entry name" value="OS04G0684500 PROTEIN"/>
    <property type="match status" value="1"/>
</dbReference>
<accession>A0A6H0Y277</accession>
<dbReference type="NCBIfam" id="TIGR00756">
    <property type="entry name" value="PPR"/>
    <property type="match status" value="1"/>
</dbReference>
<name>A0A6H0Y277_9PEZI</name>
<dbReference type="Pfam" id="PF23276">
    <property type="entry name" value="TPR_24"/>
    <property type="match status" value="1"/>
</dbReference>
<feature type="region of interest" description="Disordered" evidence="2">
    <location>
        <begin position="533"/>
        <end position="564"/>
    </location>
</feature>
<protein>
    <recommendedName>
        <fullName evidence="3">Pentatricopeptide repeat-containing protein-mitochondrial domain-containing protein</fullName>
    </recommendedName>
</protein>
<evidence type="ECO:0000259" key="3">
    <source>
        <dbReference type="Pfam" id="PF23276"/>
    </source>
</evidence>
<reference evidence="4 5" key="1">
    <citation type="journal article" date="2016" name="Sci. Rep.">
        <title>Peltaster fructicola genome reveals evolution from an invasive phytopathogen to an ectophytic parasite.</title>
        <authorList>
            <person name="Xu C."/>
            <person name="Chen H."/>
            <person name="Gleason M.L."/>
            <person name="Xu J.R."/>
            <person name="Liu H."/>
            <person name="Zhang R."/>
            <person name="Sun G."/>
        </authorList>
    </citation>
    <scope>NUCLEOTIDE SEQUENCE [LARGE SCALE GENOMIC DNA]</scope>
    <source>
        <strain evidence="4 5">LNHT1506</strain>
    </source>
</reference>
<dbReference type="Proteomes" id="UP000503462">
    <property type="component" value="Chromosome 4"/>
</dbReference>
<dbReference type="Gene3D" id="1.25.40.10">
    <property type="entry name" value="Tetratricopeptide repeat domain"/>
    <property type="match status" value="3"/>
</dbReference>
<feature type="domain" description="Pentatricopeptide repeat-containing protein-mitochondrial" evidence="3">
    <location>
        <begin position="229"/>
        <end position="362"/>
    </location>
</feature>